<evidence type="ECO:0000256" key="3">
    <source>
        <dbReference type="ARBA" id="ARBA00022475"/>
    </source>
</evidence>
<accession>A0A6N8U4X2</accession>
<protein>
    <submittedName>
        <fullName evidence="10">PTS sugar transporter subunit IIC</fullName>
    </submittedName>
</protein>
<evidence type="ECO:0000256" key="9">
    <source>
        <dbReference type="SAM" id="Phobius"/>
    </source>
</evidence>
<reference evidence="10 11" key="2">
    <citation type="submission" date="2020-01" db="EMBL/GenBank/DDBJ databases">
        <title>Clostridiaceae sp. nov. isolated from the gut of human by culturomics.</title>
        <authorList>
            <person name="Chang Y."/>
        </authorList>
    </citation>
    <scope>NUCLEOTIDE SEQUENCE [LARGE SCALE GENOMIC DNA]</scope>
    <source>
        <strain evidence="10 11">DONG20-135</strain>
    </source>
</reference>
<evidence type="ECO:0000313" key="11">
    <source>
        <dbReference type="Proteomes" id="UP000434036"/>
    </source>
</evidence>
<dbReference type="Proteomes" id="UP000434036">
    <property type="component" value="Unassembled WGS sequence"/>
</dbReference>
<feature type="transmembrane region" description="Helical" evidence="9">
    <location>
        <begin position="136"/>
        <end position="158"/>
    </location>
</feature>
<keyword evidence="3" id="KW-1003">Cell membrane</keyword>
<dbReference type="PROSITE" id="PS51106">
    <property type="entry name" value="PTS_EIIC_TYPE_4"/>
    <property type="match status" value="1"/>
</dbReference>
<dbReference type="PANTHER" id="PTHR32502:SF8">
    <property type="entry name" value="N-ACETYLGALACTOSAMINE PERMEASE IIC COMPONENT 1"/>
    <property type="match status" value="1"/>
</dbReference>
<keyword evidence="11" id="KW-1185">Reference proteome</keyword>
<gene>
    <name evidence="10" type="ORF">GSF08_01230</name>
</gene>
<dbReference type="RefSeq" id="WP_160624055.1">
    <property type="nucleotide sequence ID" value="NZ_WUUQ01000001.1"/>
</dbReference>
<keyword evidence="5" id="KW-0598">Phosphotransferase system</keyword>
<dbReference type="GO" id="GO:0005886">
    <property type="term" value="C:plasma membrane"/>
    <property type="evidence" value="ECO:0007669"/>
    <property type="project" value="UniProtKB-SubCell"/>
</dbReference>
<dbReference type="Pfam" id="PF03609">
    <property type="entry name" value="EII-Sor"/>
    <property type="match status" value="1"/>
</dbReference>
<comment type="subcellular location">
    <subcellularLocation>
        <location evidence="1">Cell membrane</location>
        <topology evidence="1">Multi-pass membrane protein</topology>
    </subcellularLocation>
</comment>
<evidence type="ECO:0000256" key="8">
    <source>
        <dbReference type="ARBA" id="ARBA00023136"/>
    </source>
</evidence>
<evidence type="ECO:0000313" key="10">
    <source>
        <dbReference type="EMBL" id="MXQ72565.1"/>
    </source>
</evidence>
<feature type="transmembrane region" description="Helical" evidence="9">
    <location>
        <begin position="178"/>
        <end position="198"/>
    </location>
</feature>
<keyword evidence="2" id="KW-0813">Transport</keyword>
<dbReference type="InterPro" id="IPR004700">
    <property type="entry name" value="PTS_IIC_man"/>
</dbReference>
<name>A0A6N8U4X2_9FIRM</name>
<dbReference type="GO" id="GO:0009401">
    <property type="term" value="P:phosphoenolpyruvate-dependent sugar phosphotransferase system"/>
    <property type="evidence" value="ECO:0007669"/>
    <property type="project" value="UniProtKB-KW"/>
</dbReference>
<dbReference type="AlphaFoldDB" id="A0A6N8U4X2"/>
<keyword evidence="6 9" id="KW-0812">Transmembrane</keyword>
<organism evidence="10 11">
    <name type="scientific">Copranaerobaculum intestinale</name>
    <dbReference type="NCBI Taxonomy" id="2692629"/>
    <lineage>
        <taxon>Bacteria</taxon>
        <taxon>Bacillati</taxon>
        <taxon>Bacillota</taxon>
        <taxon>Erysipelotrichia</taxon>
        <taxon>Erysipelotrichales</taxon>
        <taxon>Erysipelotrichaceae</taxon>
        <taxon>Copranaerobaculum</taxon>
    </lineage>
</organism>
<reference evidence="10 11" key="1">
    <citation type="submission" date="2019-12" db="EMBL/GenBank/DDBJ databases">
        <authorList>
            <person name="Yang R."/>
        </authorList>
    </citation>
    <scope>NUCLEOTIDE SEQUENCE [LARGE SCALE GENOMIC DNA]</scope>
    <source>
        <strain evidence="10 11">DONG20-135</strain>
    </source>
</reference>
<evidence type="ECO:0000256" key="6">
    <source>
        <dbReference type="ARBA" id="ARBA00022692"/>
    </source>
</evidence>
<proteinExistence type="predicted"/>
<evidence type="ECO:0000256" key="1">
    <source>
        <dbReference type="ARBA" id="ARBA00004651"/>
    </source>
</evidence>
<keyword evidence="7 9" id="KW-1133">Transmembrane helix</keyword>
<dbReference type="EMBL" id="WUUQ01000001">
    <property type="protein sequence ID" value="MXQ72565.1"/>
    <property type="molecule type" value="Genomic_DNA"/>
</dbReference>
<evidence type="ECO:0000256" key="5">
    <source>
        <dbReference type="ARBA" id="ARBA00022683"/>
    </source>
</evidence>
<keyword evidence="8 9" id="KW-0472">Membrane</keyword>
<evidence type="ECO:0000256" key="7">
    <source>
        <dbReference type="ARBA" id="ARBA00022989"/>
    </source>
</evidence>
<evidence type="ECO:0000256" key="2">
    <source>
        <dbReference type="ARBA" id="ARBA00022448"/>
    </source>
</evidence>
<comment type="caution">
    <text evidence="10">The sequence shown here is derived from an EMBL/GenBank/DDBJ whole genome shotgun (WGS) entry which is preliminary data.</text>
</comment>
<dbReference type="InterPro" id="IPR050303">
    <property type="entry name" value="GatZ_KbaZ_carbometab"/>
</dbReference>
<keyword evidence="4 10" id="KW-0762">Sugar transport</keyword>
<feature type="transmembrane region" description="Helical" evidence="9">
    <location>
        <begin position="205"/>
        <end position="236"/>
    </location>
</feature>
<feature type="transmembrane region" description="Helical" evidence="9">
    <location>
        <begin position="92"/>
        <end position="116"/>
    </location>
</feature>
<sequence>MIQALLVGLTVLILMFFENWLSYPMISRPLIVGTAIGIALGDIKTGVQVGASLELVFMGVMAIGGTVPPDPVSGTAVGTAYAIILGKGVETAFALAVPTSILCQMLFVPFVATRSIYTPFIDKMIEKGNWKGIQRLFPIVSITNEVCSAAVCALAVGLGSDAIKSFIDAVPQTLLDGMGVSAGMLGAVGFGLLLKMMWQKKLAVYYFLGFIMASYCGMPLMAIAIVGIILVIILYFEGETAKRKTAPASAAAGADAGEEDLFND</sequence>
<evidence type="ECO:0000256" key="4">
    <source>
        <dbReference type="ARBA" id="ARBA00022597"/>
    </source>
</evidence>
<dbReference type="PANTHER" id="PTHR32502">
    <property type="entry name" value="N-ACETYLGALACTOSAMINE PERMEASE II COMPONENT-RELATED"/>
    <property type="match status" value="1"/>
</dbReference>